<dbReference type="EMBL" id="MU971461">
    <property type="protein sequence ID" value="KAK9234598.1"/>
    <property type="molecule type" value="Genomic_DNA"/>
</dbReference>
<accession>A0ACC3SSJ6</accession>
<keyword evidence="2" id="KW-1185">Reference proteome</keyword>
<dbReference type="Proteomes" id="UP001433508">
    <property type="component" value="Unassembled WGS sequence"/>
</dbReference>
<gene>
    <name evidence="1" type="ORF">V1525DRAFT_349866</name>
</gene>
<name>A0ACC3SSJ6_LIPKO</name>
<protein>
    <submittedName>
        <fullName evidence="1">Fungal-specific transcription factor domain-containing protein</fullName>
    </submittedName>
</protein>
<evidence type="ECO:0000313" key="2">
    <source>
        <dbReference type="Proteomes" id="UP001433508"/>
    </source>
</evidence>
<evidence type="ECO:0000313" key="1">
    <source>
        <dbReference type="EMBL" id="KAK9234598.1"/>
    </source>
</evidence>
<organism evidence="1 2">
    <name type="scientific">Lipomyces kononenkoae</name>
    <name type="common">Yeast</name>
    <dbReference type="NCBI Taxonomy" id="34357"/>
    <lineage>
        <taxon>Eukaryota</taxon>
        <taxon>Fungi</taxon>
        <taxon>Dikarya</taxon>
        <taxon>Ascomycota</taxon>
        <taxon>Saccharomycotina</taxon>
        <taxon>Lipomycetes</taxon>
        <taxon>Lipomycetales</taxon>
        <taxon>Lipomycetaceae</taxon>
        <taxon>Lipomyces</taxon>
    </lineage>
</organism>
<reference evidence="2" key="1">
    <citation type="journal article" date="2024" name="Front. Bioeng. Biotechnol.">
        <title>Genome-scale model development and genomic sequencing of the oleaginous clade Lipomyces.</title>
        <authorList>
            <person name="Czajka J.J."/>
            <person name="Han Y."/>
            <person name="Kim J."/>
            <person name="Mondo S.J."/>
            <person name="Hofstad B.A."/>
            <person name="Robles A."/>
            <person name="Haridas S."/>
            <person name="Riley R."/>
            <person name="LaButti K."/>
            <person name="Pangilinan J."/>
            <person name="Andreopoulos W."/>
            <person name="Lipzen A."/>
            <person name="Yan J."/>
            <person name="Wang M."/>
            <person name="Ng V."/>
            <person name="Grigoriev I.V."/>
            <person name="Spatafora J.W."/>
            <person name="Magnuson J.K."/>
            <person name="Baker S.E."/>
            <person name="Pomraning K.R."/>
        </authorList>
    </citation>
    <scope>NUCLEOTIDE SEQUENCE [LARGE SCALE GENOMIC DNA]</scope>
    <source>
        <strain evidence="2">CBS 7786</strain>
    </source>
</reference>
<comment type="caution">
    <text evidence="1">The sequence shown here is derived from an EMBL/GenBank/DDBJ whole genome shotgun (WGS) entry which is preliminary data.</text>
</comment>
<proteinExistence type="predicted"/>
<sequence length="830" mass="93051">MLSAAINGYAASSTAVHHFPGAEDSPARQLPQLKDNHAYTTAAKDSAVQAKVSRRRISRACDQCNRFRTRCDGNQPCKRCSDYSLKCDYARQIKKRGKGSQRYTCKSMARVTKQMNILQHENLPGSRSSVSPTRKDSPLKRSVRIVIARNNDSAQSNSTDESSEVNNVQHPVMYVNSINSGHDNGRQAFAMLDVDLGSLSGSDSGGMDHTSPGSHQIDQYPPTRSSSELQAESLNVRHSTAIDDLSEILPSSLVDVSSSVRTSQAMIENDQIGIGNPAHDATLRLDIFSPYLHSLSTATATRESPKIQALANSGCKYSILDPILPLEIISPSLAAHLLEFYFTNTIYGIAHFVRKSSILRHDGTGRVCSRALLYSFLYVAAQASDHPVIIATPTSRTNIVRKLHDLIMEHLQPLKHDDTQGTLDDVMTYIHLGIISSASEFKGASLRWWHAAWGLARVLKLNVEDLKSKSDFSPAASRTLCSITMTEETREERRRVWWLLFMVDRHLALCYNRPISVMEHESRDVYQPCSDELWHSDAELISAEIDPSRVKGLSYRVAGSDIWGYFLPLMTLLGGIDDLHQLELSNTLAILPEKIGLVRDDLRRKLDEFSHSIEELGDIGPPSILFEENDSATNGFGGSVPKRPITLRTCWKEYSRCLIHVFHILLSGYWDPIDMLAVPSAVVLNDEFVNVIQHSLDFAKCVKNILEVDHDLRLIPFFFGIHLLQGSFILLYIVDVLLDRDVRAACETIIRAHEVCIVTLNTEYQRNFRQIMRSALQMIDGVEEFQRNPHIYDGSSPKDAFFTEIEENKSRRKALLSFYRWSHGGNGLAV</sequence>